<dbReference type="GO" id="GO:0005634">
    <property type="term" value="C:nucleus"/>
    <property type="evidence" value="ECO:0007669"/>
    <property type="project" value="TreeGrafter"/>
</dbReference>
<dbReference type="WBParaSite" id="PDA_v2.g25520.t1">
    <property type="protein sequence ID" value="PDA_v2.g25520.t1"/>
    <property type="gene ID" value="PDA_v2.g25520"/>
</dbReference>
<evidence type="ECO:0000259" key="4">
    <source>
        <dbReference type="Pfam" id="PF18972"/>
    </source>
</evidence>
<protein>
    <submittedName>
        <fullName evidence="6">Cns1/TTC4 wheel domain-containing protein</fullName>
    </submittedName>
</protein>
<feature type="domain" description="Cns1/TTC4 wheel" evidence="4">
    <location>
        <begin position="298"/>
        <end position="399"/>
    </location>
</feature>
<evidence type="ECO:0000313" key="5">
    <source>
        <dbReference type="Proteomes" id="UP000887578"/>
    </source>
</evidence>
<dbReference type="GO" id="GO:0030544">
    <property type="term" value="F:Hsp70 protein binding"/>
    <property type="evidence" value="ECO:0007669"/>
    <property type="project" value="TreeGrafter"/>
</dbReference>
<dbReference type="Gene3D" id="1.25.40.10">
    <property type="entry name" value="Tetratricopeptide repeat domain"/>
    <property type="match status" value="1"/>
</dbReference>
<dbReference type="PANTHER" id="PTHR46035:SF1">
    <property type="entry name" value="TETRATRICOPEPTIDE REPEAT PROTEIN 4"/>
    <property type="match status" value="1"/>
</dbReference>
<keyword evidence="1" id="KW-0677">Repeat</keyword>
<proteinExistence type="inferred from homology"/>
<dbReference type="SMART" id="SM00028">
    <property type="entry name" value="TPR"/>
    <property type="match status" value="2"/>
</dbReference>
<dbReference type="InterPro" id="IPR011990">
    <property type="entry name" value="TPR-like_helical_dom_sf"/>
</dbReference>
<dbReference type="Proteomes" id="UP000887578">
    <property type="component" value="Unplaced"/>
</dbReference>
<reference evidence="6" key="1">
    <citation type="submission" date="2022-11" db="UniProtKB">
        <authorList>
            <consortium name="WormBaseParasite"/>
        </authorList>
    </citation>
    <scope>IDENTIFICATION</scope>
</reference>
<evidence type="ECO:0000313" key="6">
    <source>
        <dbReference type="WBParaSite" id="PDA_v2.g25520.t1"/>
    </source>
</evidence>
<accession>A0A914Q2V6</accession>
<name>A0A914Q2V6_9BILA</name>
<evidence type="ECO:0000256" key="3">
    <source>
        <dbReference type="ARBA" id="ARBA00023602"/>
    </source>
</evidence>
<sequence length="418" mass="48550">METPAKKVYTDAERLELAEKLDKACDDFMEELASNQKSEPKKPFDFDEWCKEIDNHPAFMNDLSSNPDGELPAALQALQALKYDTDGEDLLDSAIHHKDEGNKHFKYKKYRWAIDCYTEAAKLMVPDRKLNAVIYCNRATAHKYLGNYSSGLKDSLIALKFDPLHTKAMIRCCELLTEFEKTGRRTLQFSTNFIEKLKAPPEGREKEFSEAKKKLEGIEKVAAKRVAKDKEEAPKRQAALLKDLQKKEKILQMFKKRGLEFKPEIDYKKYREFEWTMLDVNFPHRPTTRVNFEPGTDILEWPLMIQYPETAQTDFLTECPETYTIQMLIEPVLEQPAEWDSNHAFKLPNVRIFIALDIFDDEQIKEISMNDTLGNVLSSKDYLIVQGLPVIQIYTKNYIDSKLAQIEGKSNVYRFKKV</sequence>
<comment type="similarity">
    <text evidence="3">Belongs to the TTC4 family.</text>
</comment>
<keyword evidence="5" id="KW-1185">Reference proteome</keyword>
<dbReference type="GO" id="GO:0051879">
    <property type="term" value="F:Hsp90 protein binding"/>
    <property type="evidence" value="ECO:0007669"/>
    <property type="project" value="InterPro"/>
</dbReference>
<keyword evidence="2" id="KW-0802">TPR repeat</keyword>
<evidence type="ECO:0000256" key="2">
    <source>
        <dbReference type="ARBA" id="ARBA00022803"/>
    </source>
</evidence>
<dbReference type="InterPro" id="IPR019734">
    <property type="entry name" value="TPR_rpt"/>
</dbReference>
<dbReference type="GO" id="GO:0005829">
    <property type="term" value="C:cytosol"/>
    <property type="evidence" value="ECO:0007669"/>
    <property type="project" value="TreeGrafter"/>
</dbReference>
<dbReference type="Pfam" id="PF18972">
    <property type="entry name" value="Wheel"/>
    <property type="match status" value="1"/>
</dbReference>
<dbReference type="PANTHER" id="PTHR46035">
    <property type="entry name" value="TETRATRICOPEPTIDE REPEAT PROTEIN 4"/>
    <property type="match status" value="1"/>
</dbReference>
<dbReference type="InterPro" id="IPR044059">
    <property type="entry name" value="Csn1/TTC4_wheel"/>
</dbReference>
<evidence type="ECO:0000256" key="1">
    <source>
        <dbReference type="ARBA" id="ARBA00022737"/>
    </source>
</evidence>
<organism evidence="5 6">
    <name type="scientific">Panagrolaimus davidi</name>
    <dbReference type="NCBI Taxonomy" id="227884"/>
    <lineage>
        <taxon>Eukaryota</taxon>
        <taxon>Metazoa</taxon>
        <taxon>Ecdysozoa</taxon>
        <taxon>Nematoda</taxon>
        <taxon>Chromadorea</taxon>
        <taxon>Rhabditida</taxon>
        <taxon>Tylenchina</taxon>
        <taxon>Panagrolaimomorpha</taxon>
        <taxon>Panagrolaimoidea</taxon>
        <taxon>Panagrolaimidae</taxon>
        <taxon>Panagrolaimus</taxon>
    </lineage>
</organism>
<dbReference type="AlphaFoldDB" id="A0A914Q2V6"/>
<dbReference type="SUPFAM" id="SSF48452">
    <property type="entry name" value="TPR-like"/>
    <property type="match status" value="1"/>
</dbReference>
<dbReference type="GO" id="GO:0006457">
    <property type="term" value="P:protein folding"/>
    <property type="evidence" value="ECO:0007669"/>
    <property type="project" value="TreeGrafter"/>
</dbReference>